<protein>
    <recommendedName>
        <fullName evidence="2">Nucleotide-diphospho-sugar transferase domain-containing protein</fullName>
    </recommendedName>
</protein>
<evidence type="ECO:0008006" key="2">
    <source>
        <dbReference type="Google" id="ProtNLM"/>
    </source>
</evidence>
<dbReference type="EMBL" id="LAZR01037903">
    <property type="protein sequence ID" value="KKL20958.1"/>
    <property type="molecule type" value="Genomic_DNA"/>
</dbReference>
<comment type="caution">
    <text evidence="1">The sequence shown here is derived from an EMBL/GenBank/DDBJ whole genome shotgun (WGS) entry which is preliminary data.</text>
</comment>
<dbReference type="SUPFAM" id="SSF53448">
    <property type="entry name" value="Nucleotide-diphospho-sugar transferases"/>
    <property type="match status" value="1"/>
</dbReference>
<reference evidence="1" key="1">
    <citation type="journal article" date="2015" name="Nature">
        <title>Complex archaea that bridge the gap between prokaryotes and eukaryotes.</title>
        <authorList>
            <person name="Spang A."/>
            <person name="Saw J.H."/>
            <person name="Jorgensen S.L."/>
            <person name="Zaremba-Niedzwiedzka K."/>
            <person name="Martijn J."/>
            <person name="Lind A.E."/>
            <person name="van Eijk R."/>
            <person name="Schleper C."/>
            <person name="Guy L."/>
            <person name="Ettema T.J."/>
        </authorList>
    </citation>
    <scope>NUCLEOTIDE SEQUENCE</scope>
</reference>
<dbReference type="AlphaFoldDB" id="A0A0F9EA75"/>
<evidence type="ECO:0000313" key="1">
    <source>
        <dbReference type="EMBL" id="KKL20958.1"/>
    </source>
</evidence>
<proteinExistence type="predicted"/>
<name>A0A0F9EA75_9ZZZZ</name>
<accession>A0A0F9EA75</accession>
<gene>
    <name evidence="1" type="ORF">LCGC14_2450270</name>
</gene>
<sequence length="203" mass="23980">MIFISYYTENTPYEEVMNTHLLPSLKKWDLRYDIISTRDKGSWQFNTGYKSTFIKEMLLKHKEDVCFIDADGTIEKYPDLLFNIPEEYDIAIHQLDWFLFWRGELDNPHRELLSGTMVIKYKDSALLLIDEWIKQVGIQASIKEQKVLDSMVASNKNYKVYDLPPSYCAILKRDGGLPKYIGEPVVLHHQVSRQLKQRKNWKV</sequence>
<organism evidence="1">
    <name type="scientific">marine sediment metagenome</name>
    <dbReference type="NCBI Taxonomy" id="412755"/>
    <lineage>
        <taxon>unclassified sequences</taxon>
        <taxon>metagenomes</taxon>
        <taxon>ecological metagenomes</taxon>
    </lineage>
</organism>
<dbReference type="InterPro" id="IPR029044">
    <property type="entry name" value="Nucleotide-diphossugar_trans"/>
</dbReference>